<comment type="caution">
    <text evidence="8">The sequence shown here is derived from an EMBL/GenBank/DDBJ whole genome shotgun (WGS) entry which is preliminary data.</text>
</comment>
<dbReference type="EMBL" id="JAEFBJ010000009">
    <property type="protein sequence ID" value="KAG7573255.1"/>
    <property type="molecule type" value="Genomic_DNA"/>
</dbReference>
<evidence type="ECO:0000256" key="5">
    <source>
        <dbReference type="ARBA" id="ARBA00023242"/>
    </source>
</evidence>
<dbReference type="PANTHER" id="PTHR12708">
    <property type="entry name" value="DNA POLYMERASE EPSILON SUBUNIT B"/>
    <property type="match status" value="1"/>
</dbReference>
<reference evidence="8 9" key="1">
    <citation type="submission" date="2020-12" db="EMBL/GenBank/DDBJ databases">
        <title>Concerted genomic and epigenomic changes stabilize Arabidopsis allopolyploids.</title>
        <authorList>
            <person name="Chen Z."/>
        </authorList>
    </citation>
    <scope>NUCLEOTIDE SEQUENCE [LARGE SCALE GENOMIC DNA]</scope>
    <source>
        <strain evidence="8">As9502</strain>
        <tissue evidence="8">Leaf</tissue>
    </source>
</reference>
<sequence>MSPRALVDVDVDGINNFVYYVDSRHESNLPVTVRLPQRVSRAEYFSRPTIFDAEMLQFNKREVIACGFPPLEDRDKTPRIHSENDFFGCGRPTKDEMVLGKLETVLDGSESVEIVPTLCVFMGNFCSRPCNLLFGSYSSLRKQFGKLGLKANSRFLFIPGPDDAGPLTVLPRCSLPEYSTEELREVIPNAIFSSNPCRIKFYNQEIVFFQQDLVYRMSSSCLINPSSEETNDPFEHLVSTLTHQSHLCPLPLLVQPIIWNYDHCLRLYPTPHTIVLGDKSEQKVCKFGGATCFNPGSFSTDSTS</sequence>
<evidence type="ECO:0000256" key="6">
    <source>
        <dbReference type="ARBA" id="ARBA00032930"/>
    </source>
</evidence>
<comment type="subcellular location">
    <subcellularLocation>
        <location evidence="1">Nucleus</location>
    </subcellularLocation>
</comment>
<dbReference type="InterPro" id="IPR007185">
    <property type="entry name" value="DNA_pol_a/d/e_bsu"/>
</dbReference>
<accession>A0A8T2AI93</accession>
<feature type="domain" description="DNA polymerase alpha/delta/epsilon subunit B" evidence="7">
    <location>
        <begin position="87"/>
        <end position="283"/>
    </location>
</feature>
<dbReference type="OrthoDB" id="10254730at2759"/>
<keyword evidence="5" id="KW-0539">Nucleus</keyword>
<organism evidence="8 9">
    <name type="scientific">Arabidopsis suecica</name>
    <name type="common">Swedish thale-cress</name>
    <name type="synonym">Cardaminopsis suecica</name>
    <dbReference type="NCBI Taxonomy" id="45249"/>
    <lineage>
        <taxon>Eukaryota</taxon>
        <taxon>Viridiplantae</taxon>
        <taxon>Streptophyta</taxon>
        <taxon>Embryophyta</taxon>
        <taxon>Tracheophyta</taxon>
        <taxon>Spermatophyta</taxon>
        <taxon>Magnoliopsida</taxon>
        <taxon>eudicotyledons</taxon>
        <taxon>Gunneridae</taxon>
        <taxon>Pentapetalae</taxon>
        <taxon>rosids</taxon>
        <taxon>malvids</taxon>
        <taxon>Brassicales</taxon>
        <taxon>Brassicaceae</taxon>
        <taxon>Camelineae</taxon>
        <taxon>Arabidopsis</taxon>
    </lineage>
</organism>
<evidence type="ECO:0000256" key="2">
    <source>
        <dbReference type="ARBA" id="ARBA00009560"/>
    </source>
</evidence>
<evidence type="ECO:0000259" key="7">
    <source>
        <dbReference type="Pfam" id="PF04042"/>
    </source>
</evidence>
<dbReference type="GO" id="GO:0003677">
    <property type="term" value="F:DNA binding"/>
    <property type="evidence" value="ECO:0007669"/>
    <property type="project" value="UniProtKB-KW"/>
</dbReference>
<evidence type="ECO:0000313" key="9">
    <source>
        <dbReference type="Proteomes" id="UP000694251"/>
    </source>
</evidence>
<dbReference type="GO" id="GO:0008622">
    <property type="term" value="C:epsilon DNA polymerase complex"/>
    <property type="evidence" value="ECO:0007669"/>
    <property type="project" value="InterPro"/>
</dbReference>
<dbReference type="PANTHER" id="PTHR12708:SF0">
    <property type="entry name" value="DNA POLYMERASE EPSILON SUBUNIT 2"/>
    <property type="match status" value="1"/>
</dbReference>
<evidence type="ECO:0000256" key="1">
    <source>
        <dbReference type="ARBA" id="ARBA00004123"/>
    </source>
</evidence>
<protein>
    <recommendedName>
        <fullName evidence="6">DNA polymerase II subunit 2</fullName>
    </recommendedName>
</protein>
<keyword evidence="4" id="KW-0238">DNA-binding</keyword>
<gene>
    <name evidence="8" type="ORF">ISN44_As09g015630</name>
</gene>
<dbReference type="Proteomes" id="UP000694251">
    <property type="component" value="Chromosome 9"/>
</dbReference>
<dbReference type="GO" id="GO:0006261">
    <property type="term" value="P:DNA-templated DNA replication"/>
    <property type="evidence" value="ECO:0007669"/>
    <property type="project" value="InterPro"/>
</dbReference>
<dbReference type="InterPro" id="IPR016266">
    <property type="entry name" value="POLE2"/>
</dbReference>
<evidence type="ECO:0000256" key="4">
    <source>
        <dbReference type="ARBA" id="ARBA00023125"/>
    </source>
</evidence>
<dbReference type="AlphaFoldDB" id="A0A8T2AI93"/>
<proteinExistence type="inferred from homology"/>
<comment type="similarity">
    <text evidence="2">Belongs to the DNA polymerase epsilon subunit B family.</text>
</comment>
<keyword evidence="3" id="KW-0235">DNA replication</keyword>
<name>A0A8T2AI93_ARASU</name>
<dbReference type="GO" id="GO:0042276">
    <property type="term" value="P:error-prone translesion synthesis"/>
    <property type="evidence" value="ECO:0007669"/>
    <property type="project" value="TreeGrafter"/>
</dbReference>
<keyword evidence="9" id="KW-1185">Reference proteome</keyword>
<evidence type="ECO:0000256" key="3">
    <source>
        <dbReference type="ARBA" id="ARBA00022705"/>
    </source>
</evidence>
<dbReference type="Pfam" id="PF04042">
    <property type="entry name" value="DNA_pol_E_B"/>
    <property type="match status" value="1"/>
</dbReference>
<evidence type="ECO:0000313" key="8">
    <source>
        <dbReference type="EMBL" id="KAG7573255.1"/>
    </source>
</evidence>